<dbReference type="STRING" id="1754192.A0A1Y1XKV3"/>
<evidence type="ECO:0000256" key="3">
    <source>
        <dbReference type="SAM" id="SignalP"/>
    </source>
</evidence>
<feature type="chain" id="PRO_5012621135" evidence="3">
    <location>
        <begin position="21"/>
        <end position="213"/>
    </location>
</feature>
<protein>
    <submittedName>
        <fullName evidence="5">Stromal cell-derived factor 2-like protein</fullName>
    </submittedName>
</protein>
<evidence type="ECO:0000313" key="6">
    <source>
        <dbReference type="Proteomes" id="UP000193944"/>
    </source>
</evidence>
<name>A0A1Y1XKV3_9FUNG</name>
<dbReference type="PROSITE" id="PS50919">
    <property type="entry name" value="MIR"/>
    <property type="match status" value="2"/>
</dbReference>
<dbReference type="SMART" id="SM00472">
    <property type="entry name" value="MIR"/>
    <property type="match status" value="3"/>
</dbReference>
<evidence type="ECO:0000256" key="1">
    <source>
        <dbReference type="ARBA" id="ARBA00022729"/>
    </source>
</evidence>
<reference evidence="5 6" key="2">
    <citation type="submission" date="2016-08" db="EMBL/GenBank/DDBJ databases">
        <title>Pervasive Adenine N6-methylation of Active Genes in Fungi.</title>
        <authorList>
            <consortium name="DOE Joint Genome Institute"/>
            <person name="Mondo S.J."/>
            <person name="Dannebaum R.O."/>
            <person name="Kuo R.C."/>
            <person name="Labutti K."/>
            <person name="Haridas S."/>
            <person name="Kuo A."/>
            <person name="Salamov A."/>
            <person name="Ahrendt S.R."/>
            <person name="Lipzen A."/>
            <person name="Sullivan W."/>
            <person name="Andreopoulos W.B."/>
            <person name="Clum A."/>
            <person name="Lindquist E."/>
            <person name="Daum C."/>
            <person name="Ramamoorthy G.K."/>
            <person name="Gryganskyi A."/>
            <person name="Culley D."/>
            <person name="Magnuson J.K."/>
            <person name="James T.Y."/>
            <person name="O'Malley M.A."/>
            <person name="Stajich J.E."/>
            <person name="Spatafora J.W."/>
            <person name="Visel A."/>
            <person name="Grigoriev I.V."/>
        </authorList>
    </citation>
    <scope>NUCLEOTIDE SEQUENCE [LARGE SCALE GENOMIC DNA]</scope>
    <source>
        <strain evidence="5 6">S4</strain>
    </source>
</reference>
<proteinExistence type="predicted"/>
<dbReference type="CDD" id="cd23279">
    <property type="entry name" value="beta-trefoil_MIR_SDF2-like"/>
    <property type="match status" value="1"/>
</dbReference>
<keyword evidence="6" id="KW-1185">Reference proteome</keyword>
<dbReference type="InterPro" id="IPR036300">
    <property type="entry name" value="MIR_dom_sf"/>
</dbReference>
<dbReference type="EMBL" id="MCFG01000025">
    <property type="protein sequence ID" value="ORX86096.1"/>
    <property type="molecule type" value="Genomic_DNA"/>
</dbReference>
<evidence type="ECO:0000256" key="2">
    <source>
        <dbReference type="ARBA" id="ARBA00022737"/>
    </source>
</evidence>
<keyword evidence="1 3" id="KW-0732">Signal</keyword>
<gene>
    <name evidence="5" type="ORF">BCR32DRAFT_290216</name>
</gene>
<organism evidence="5 6">
    <name type="scientific">Anaeromyces robustus</name>
    <dbReference type="NCBI Taxonomy" id="1754192"/>
    <lineage>
        <taxon>Eukaryota</taxon>
        <taxon>Fungi</taxon>
        <taxon>Fungi incertae sedis</taxon>
        <taxon>Chytridiomycota</taxon>
        <taxon>Chytridiomycota incertae sedis</taxon>
        <taxon>Neocallimastigomycetes</taxon>
        <taxon>Neocallimastigales</taxon>
        <taxon>Neocallimastigaceae</taxon>
        <taxon>Anaeromyces</taxon>
    </lineage>
</organism>
<sequence length="213" mass="23918">MKFLSSASLLLLGLAGFANCENGKKFDPEFTAVTCSSVIKLAHSSTGYRLHSHGVSYGSGSEQQSVTGYQDADDTNSLWTIHGALNTYCTRGTPIKCGSVIRLKHLNTGRWLHSHLYRSPLSNQQEVSAFDGSDTGDNWEVRCVDESDEYWVREKDVRLFHLDTSKYLTSSQHFQFRNPIPGQLEVAATDRTNEQTKWHTLEGIYFSDNTKTN</sequence>
<feature type="domain" description="MIR" evidence="4">
    <location>
        <begin position="92"/>
        <end position="144"/>
    </location>
</feature>
<dbReference type="Pfam" id="PF02815">
    <property type="entry name" value="MIR"/>
    <property type="match status" value="1"/>
</dbReference>
<evidence type="ECO:0000259" key="4">
    <source>
        <dbReference type="PROSITE" id="PS50919"/>
    </source>
</evidence>
<dbReference type="InterPro" id="IPR016093">
    <property type="entry name" value="MIR_motif"/>
</dbReference>
<accession>A0A1Y1XKV3</accession>
<keyword evidence="2" id="KW-0677">Repeat</keyword>
<dbReference type="PANTHER" id="PTHR46809:SF2">
    <property type="entry name" value="GH21273P"/>
    <property type="match status" value="1"/>
</dbReference>
<feature type="signal peptide" evidence="3">
    <location>
        <begin position="1"/>
        <end position="20"/>
    </location>
</feature>
<dbReference type="AlphaFoldDB" id="A0A1Y1XKV3"/>
<evidence type="ECO:0000313" key="5">
    <source>
        <dbReference type="EMBL" id="ORX86096.1"/>
    </source>
</evidence>
<dbReference type="OrthoDB" id="5588846at2759"/>
<reference evidence="5 6" key="1">
    <citation type="submission" date="2016-08" db="EMBL/GenBank/DDBJ databases">
        <title>A Parts List for Fungal Cellulosomes Revealed by Comparative Genomics.</title>
        <authorList>
            <consortium name="DOE Joint Genome Institute"/>
            <person name="Haitjema C.H."/>
            <person name="Gilmore S.P."/>
            <person name="Henske J.K."/>
            <person name="Solomon K.V."/>
            <person name="De Groot R."/>
            <person name="Kuo A."/>
            <person name="Mondo S.J."/>
            <person name="Salamov A.A."/>
            <person name="Labutti K."/>
            <person name="Zhao Z."/>
            <person name="Chiniquy J."/>
            <person name="Barry K."/>
            <person name="Brewer H.M."/>
            <person name="Purvine S.O."/>
            <person name="Wright A.T."/>
            <person name="Boxma B."/>
            <person name="Van Alen T."/>
            <person name="Hackstein J.H."/>
            <person name="Baker S.E."/>
            <person name="Grigoriev I.V."/>
            <person name="O'Malley M.A."/>
        </authorList>
    </citation>
    <scope>NUCLEOTIDE SEQUENCE [LARGE SCALE GENOMIC DNA]</scope>
    <source>
        <strain evidence="5 6">S4</strain>
    </source>
</reference>
<comment type="caution">
    <text evidence="5">The sequence shown here is derived from an EMBL/GenBank/DDBJ whole genome shotgun (WGS) entry which is preliminary data.</text>
</comment>
<dbReference type="SUPFAM" id="SSF82109">
    <property type="entry name" value="MIR domain"/>
    <property type="match status" value="1"/>
</dbReference>
<dbReference type="Proteomes" id="UP000193944">
    <property type="component" value="Unassembled WGS sequence"/>
</dbReference>
<dbReference type="PANTHER" id="PTHR46809">
    <property type="entry name" value="STROMAL CELL-DERIVED FACTOR 2-LIKE PROTEIN"/>
    <property type="match status" value="1"/>
</dbReference>
<feature type="domain" description="MIR" evidence="4">
    <location>
        <begin position="30"/>
        <end position="84"/>
    </location>
</feature>
<dbReference type="Gene3D" id="2.80.10.50">
    <property type="match status" value="1"/>
</dbReference>